<evidence type="ECO:0000313" key="2">
    <source>
        <dbReference type="EMBL" id="AFZ14823.1"/>
    </source>
</evidence>
<dbReference type="PATRIC" id="fig|1173022.3.peg.4336"/>
<dbReference type="Gene3D" id="1.10.150.20">
    <property type="entry name" value="5' to 3' exonuclease, C-terminal subdomain"/>
    <property type="match status" value="1"/>
</dbReference>
<dbReference type="EMBL" id="CP003620">
    <property type="protein sequence ID" value="AFZ14823.1"/>
    <property type="molecule type" value="Genomic_DNA"/>
</dbReference>
<dbReference type="eggNOG" id="COG2251">
    <property type="taxonomic scope" value="Bacteria"/>
</dbReference>
<name>K9W389_9CYAN</name>
<dbReference type="InterPro" id="IPR038720">
    <property type="entry name" value="YprB_RNase_H-like_dom"/>
</dbReference>
<proteinExistence type="predicted"/>
<dbReference type="RefSeq" id="WP_015204923.1">
    <property type="nucleotide sequence ID" value="NC_019753.1"/>
</dbReference>
<dbReference type="SUPFAM" id="SSF53098">
    <property type="entry name" value="Ribonuclease H-like"/>
    <property type="match status" value="1"/>
</dbReference>
<evidence type="ECO:0000259" key="1">
    <source>
        <dbReference type="Pfam" id="PF13482"/>
    </source>
</evidence>
<feature type="domain" description="YprB ribonuclease H-like" evidence="1">
    <location>
        <begin position="318"/>
        <end position="489"/>
    </location>
</feature>
<dbReference type="STRING" id="1173022.Cri9333_4016"/>
<dbReference type="HOGENOM" id="CLU_044183_0_0_3"/>
<dbReference type="InterPro" id="IPR019993">
    <property type="entry name" value="RecB_nuclease_TM0106_put"/>
</dbReference>
<dbReference type="KEGG" id="cep:Cri9333_4016"/>
<gene>
    <name evidence="2" type="ORF">Cri9333_4016</name>
</gene>
<dbReference type="NCBIfam" id="TIGR03491">
    <property type="entry name" value="TM0106 family RecB-like putative nuclease"/>
    <property type="match status" value="1"/>
</dbReference>
<organism evidence="2 3">
    <name type="scientific">Crinalium epipsammum PCC 9333</name>
    <dbReference type="NCBI Taxonomy" id="1173022"/>
    <lineage>
        <taxon>Bacteria</taxon>
        <taxon>Bacillati</taxon>
        <taxon>Cyanobacteriota</taxon>
        <taxon>Cyanophyceae</taxon>
        <taxon>Gomontiellales</taxon>
        <taxon>Gomontiellaceae</taxon>
        <taxon>Crinalium</taxon>
    </lineage>
</organism>
<dbReference type="Proteomes" id="UP000010472">
    <property type="component" value="Chromosome"/>
</dbReference>
<protein>
    <submittedName>
        <fullName evidence="2">RecB family nuclease, putative</fullName>
    </submittedName>
</protein>
<accession>K9W389</accession>
<dbReference type="Pfam" id="PF13482">
    <property type="entry name" value="RNase_H_2"/>
    <property type="match status" value="1"/>
</dbReference>
<keyword evidence="3" id="KW-1185">Reference proteome</keyword>
<dbReference type="AlphaFoldDB" id="K9W389"/>
<evidence type="ECO:0000313" key="3">
    <source>
        <dbReference type="Proteomes" id="UP000010472"/>
    </source>
</evidence>
<dbReference type="OrthoDB" id="9757917at2"/>
<sequence>MLLTVERLLSYLRCPRRTFLDIYGDRTLKAPPSDFLLKLQQERLVHENFVLTEQISQGATPHIKPDYQKGDWQTGVKATVALMQQGVERIYQGVLSTTIEPSTLGLNESPLEELTLLSSPDLLIKQPGKSYFGDWVYIPIDIHLGKRPKQEYQIIAAYHTQNLAAVQGAWSEEAWLILRERGSYQVDLWRWLPELQIHLKECFQMLLEKQEPEVFISRQQCSICPWQIGCHELATSQQHLSLLPGVTPKRYEHLKTLRLTSLESLADANPVYLEPEMDAELAQQIVRQAQAVLTNQVLLVPSLSNSTKVNIPTADIEIYFDIEAEPSLNLDYLLGILVVDKIAQTEKFYPVLAEKPEDQQLIWQQFLDLIEAYPNAPIFHYSPYETDTIKRLAKLYKTPYQQIEPVLSRCVDLHQELIDTVTLPLHGYSLKLIANWLGFNWRDPLASGSQSICWYDEWLQKGDRTLLDLILRYNEDDCRATRHVKDWLVEFLQDTSQDVVDKPE</sequence>
<reference evidence="2 3" key="1">
    <citation type="submission" date="2012-06" db="EMBL/GenBank/DDBJ databases">
        <title>Finished chromosome of genome of Crinalium epipsammum PCC 9333.</title>
        <authorList>
            <consortium name="US DOE Joint Genome Institute"/>
            <person name="Gugger M."/>
            <person name="Coursin T."/>
            <person name="Rippka R."/>
            <person name="Tandeau De Marsac N."/>
            <person name="Huntemann M."/>
            <person name="Wei C.-L."/>
            <person name="Han J."/>
            <person name="Detter J.C."/>
            <person name="Han C."/>
            <person name="Tapia R."/>
            <person name="Davenport K."/>
            <person name="Daligault H."/>
            <person name="Erkkila T."/>
            <person name="Gu W."/>
            <person name="Munk A.C.C."/>
            <person name="Teshima H."/>
            <person name="Xu Y."/>
            <person name="Chain P."/>
            <person name="Chen A."/>
            <person name="Krypides N."/>
            <person name="Mavromatis K."/>
            <person name="Markowitz V."/>
            <person name="Szeto E."/>
            <person name="Ivanova N."/>
            <person name="Mikhailova N."/>
            <person name="Ovchinnikova G."/>
            <person name="Pagani I."/>
            <person name="Pati A."/>
            <person name="Goodwin L."/>
            <person name="Peters L."/>
            <person name="Pitluck S."/>
            <person name="Woyke T."/>
            <person name="Kerfeld C."/>
        </authorList>
    </citation>
    <scope>NUCLEOTIDE SEQUENCE [LARGE SCALE GENOMIC DNA]</scope>
    <source>
        <strain evidence="2 3">PCC 9333</strain>
    </source>
</reference>
<dbReference type="InterPro" id="IPR012337">
    <property type="entry name" value="RNaseH-like_sf"/>
</dbReference>